<protein>
    <submittedName>
        <fullName evidence="2">Reverse transcriptase</fullName>
    </submittedName>
</protein>
<evidence type="ECO:0000313" key="2">
    <source>
        <dbReference type="EMBL" id="KAK8069865.1"/>
    </source>
</evidence>
<comment type="caution">
    <text evidence="2">The sequence shown here is derived from an EMBL/GenBank/DDBJ whole genome shotgun (WGS) entry which is preliminary data.</text>
</comment>
<evidence type="ECO:0000256" key="1">
    <source>
        <dbReference type="SAM" id="MobiDB-lite"/>
    </source>
</evidence>
<evidence type="ECO:0000313" key="3">
    <source>
        <dbReference type="Proteomes" id="UP001480595"/>
    </source>
</evidence>
<reference evidence="2 3" key="1">
    <citation type="submission" date="2023-01" db="EMBL/GenBank/DDBJ databases">
        <title>Analysis of 21 Apiospora genomes using comparative genomics revels a genus with tremendous synthesis potential of carbohydrate active enzymes and secondary metabolites.</title>
        <authorList>
            <person name="Sorensen T."/>
        </authorList>
    </citation>
    <scope>NUCLEOTIDE SEQUENCE [LARGE SCALE GENOMIC DNA]</scope>
    <source>
        <strain evidence="2 3">CBS 135458</strain>
    </source>
</reference>
<keyword evidence="2" id="KW-0808">Transferase</keyword>
<dbReference type="RefSeq" id="XP_066717159.1">
    <property type="nucleotide sequence ID" value="XM_066857890.1"/>
</dbReference>
<dbReference type="EMBL" id="JAQQWL010000006">
    <property type="protein sequence ID" value="KAK8069865.1"/>
    <property type="molecule type" value="Genomic_DNA"/>
</dbReference>
<dbReference type="Proteomes" id="UP001480595">
    <property type="component" value="Unassembled WGS sequence"/>
</dbReference>
<dbReference type="GeneID" id="92090953"/>
<accession>A0ABR1VF70</accession>
<feature type="region of interest" description="Disordered" evidence="1">
    <location>
        <begin position="1"/>
        <end position="36"/>
    </location>
</feature>
<feature type="compositionally biased region" description="Polar residues" evidence="1">
    <location>
        <begin position="192"/>
        <end position="222"/>
    </location>
</feature>
<keyword evidence="2" id="KW-0548">Nucleotidyltransferase</keyword>
<keyword evidence="2" id="KW-0695">RNA-directed DNA polymerase</keyword>
<proteinExistence type="predicted"/>
<feature type="region of interest" description="Disordered" evidence="1">
    <location>
        <begin position="188"/>
        <end position="222"/>
    </location>
</feature>
<name>A0ABR1VF70_9PEZI</name>
<gene>
    <name evidence="2" type="ORF">PG994_006481</name>
</gene>
<sequence>MNIQGNEAADAEAGLGSKGVPPHSHPDVNLSLPPNLPPNNQVNTATLYPENHRLPTLSHVRATNRKLRQHKVDEYWAKNQPVSYKEWELPWRGHPKELSLTRTTLHRLLAERSGHGDFDPYHWRFGHPERAEKCKCGADRTPGHAMNCPRVAAKIRENIPRNEDPVKWLLGEKGFRDFEWMVKTLDPYAAPNSDTTPSAALNSDPTLTASLPRSQPQGPSEL</sequence>
<keyword evidence="3" id="KW-1185">Reference proteome</keyword>
<organism evidence="2 3">
    <name type="scientific">Apiospora phragmitis</name>
    <dbReference type="NCBI Taxonomy" id="2905665"/>
    <lineage>
        <taxon>Eukaryota</taxon>
        <taxon>Fungi</taxon>
        <taxon>Dikarya</taxon>
        <taxon>Ascomycota</taxon>
        <taxon>Pezizomycotina</taxon>
        <taxon>Sordariomycetes</taxon>
        <taxon>Xylariomycetidae</taxon>
        <taxon>Amphisphaeriales</taxon>
        <taxon>Apiosporaceae</taxon>
        <taxon>Apiospora</taxon>
    </lineage>
</organism>
<dbReference type="GO" id="GO:0003964">
    <property type="term" value="F:RNA-directed DNA polymerase activity"/>
    <property type="evidence" value="ECO:0007669"/>
    <property type="project" value="UniProtKB-KW"/>
</dbReference>